<organism evidence="3 4">
    <name type="scientific">Tritrichomonas musculus</name>
    <dbReference type="NCBI Taxonomy" id="1915356"/>
    <lineage>
        <taxon>Eukaryota</taxon>
        <taxon>Metamonada</taxon>
        <taxon>Parabasalia</taxon>
        <taxon>Tritrichomonadida</taxon>
        <taxon>Tritrichomonadidae</taxon>
        <taxon>Tritrichomonas</taxon>
    </lineage>
</organism>
<proteinExistence type="predicted"/>
<evidence type="ECO:0000259" key="2">
    <source>
        <dbReference type="Pfam" id="PF05064"/>
    </source>
</evidence>
<feature type="domain" description="Nucleoporin NSP1-like C-terminal" evidence="2">
    <location>
        <begin position="32"/>
        <end position="103"/>
    </location>
</feature>
<dbReference type="SUPFAM" id="SSF57997">
    <property type="entry name" value="Tropomyosin"/>
    <property type="match status" value="1"/>
</dbReference>
<gene>
    <name evidence="3" type="ORF">M9Y10_014983</name>
</gene>
<evidence type="ECO:0000256" key="1">
    <source>
        <dbReference type="SAM" id="Coils"/>
    </source>
</evidence>
<dbReference type="Gene3D" id="1.20.5.170">
    <property type="match status" value="1"/>
</dbReference>
<evidence type="ECO:0000313" key="3">
    <source>
        <dbReference type="EMBL" id="KAK8897049.1"/>
    </source>
</evidence>
<keyword evidence="4" id="KW-1185">Reference proteome</keyword>
<comment type="caution">
    <text evidence="3">The sequence shown here is derived from an EMBL/GenBank/DDBJ whole genome shotgun (WGS) entry which is preliminary data.</text>
</comment>
<sequence length="175" mass="21048">MNMRNNIRRNFFFLEMSDDDIPDEEQIRKLLEVDERLNKWASRLNEEENQIRMLESQVEFKELKINELERNLGIIEQRQKQFDQLLTIYEEQSGNVNPELTRSEVLDKAKSLSRNLEKHQKEIKKMNENVTTLKDMIFLISDIHCKFSKLKDEIAPNQTLDEEDFLDPEEEDQMI</sequence>
<dbReference type="Pfam" id="PF05064">
    <property type="entry name" value="Nsp1_C"/>
    <property type="match status" value="1"/>
</dbReference>
<dbReference type="Proteomes" id="UP001470230">
    <property type="component" value="Unassembled WGS sequence"/>
</dbReference>
<feature type="coiled-coil region" evidence="1">
    <location>
        <begin position="30"/>
        <end position="136"/>
    </location>
</feature>
<keyword evidence="1" id="KW-0175">Coiled coil</keyword>
<name>A0ABR2L153_9EUKA</name>
<evidence type="ECO:0000313" key="4">
    <source>
        <dbReference type="Proteomes" id="UP001470230"/>
    </source>
</evidence>
<reference evidence="3 4" key="1">
    <citation type="submission" date="2024-04" db="EMBL/GenBank/DDBJ databases">
        <title>Tritrichomonas musculus Genome.</title>
        <authorList>
            <person name="Alves-Ferreira E."/>
            <person name="Grigg M."/>
            <person name="Lorenzi H."/>
            <person name="Galac M."/>
        </authorList>
    </citation>
    <scope>NUCLEOTIDE SEQUENCE [LARGE SCALE GENOMIC DNA]</scope>
    <source>
        <strain evidence="3 4">EAF2021</strain>
    </source>
</reference>
<protein>
    <recommendedName>
        <fullName evidence="2">Nucleoporin NSP1-like C-terminal domain-containing protein</fullName>
    </recommendedName>
</protein>
<dbReference type="EMBL" id="JAPFFF010000002">
    <property type="protein sequence ID" value="KAK8897049.1"/>
    <property type="molecule type" value="Genomic_DNA"/>
</dbReference>
<accession>A0ABR2L153</accession>
<dbReference type="InterPro" id="IPR007758">
    <property type="entry name" value="Nucleoporin_NSP1_C"/>
</dbReference>